<dbReference type="EMBL" id="JAHZIK010001052">
    <property type="protein sequence ID" value="MBW7458050.1"/>
    <property type="molecule type" value="Genomic_DNA"/>
</dbReference>
<dbReference type="Proteomes" id="UP001519887">
    <property type="component" value="Unassembled WGS sequence"/>
</dbReference>
<proteinExistence type="inferred from homology"/>
<comment type="similarity">
    <text evidence="2">Belongs to the ROK (NagC/XylR) family.</text>
</comment>
<protein>
    <submittedName>
        <fullName evidence="4">ROK family protein</fullName>
    </submittedName>
</protein>
<dbReference type="Gene3D" id="3.30.420.40">
    <property type="match status" value="2"/>
</dbReference>
<dbReference type="InterPro" id="IPR043129">
    <property type="entry name" value="ATPase_NBD"/>
</dbReference>
<dbReference type="Pfam" id="PF00480">
    <property type="entry name" value="ROK"/>
    <property type="match status" value="1"/>
</dbReference>
<comment type="function">
    <text evidence="1">Transcriptional repressor of xylose-utilizing enzymes.</text>
</comment>
<dbReference type="InterPro" id="IPR000600">
    <property type="entry name" value="ROK"/>
</dbReference>
<accession>A0ABS7CAT5</accession>
<gene>
    <name evidence="4" type="ORF">K0U00_28810</name>
</gene>
<organism evidence="4 5">
    <name type="scientific">Paenibacillus sepulcri</name>
    <dbReference type="NCBI Taxonomy" id="359917"/>
    <lineage>
        <taxon>Bacteria</taxon>
        <taxon>Bacillati</taxon>
        <taxon>Bacillota</taxon>
        <taxon>Bacilli</taxon>
        <taxon>Bacillales</taxon>
        <taxon>Paenibacillaceae</taxon>
        <taxon>Paenibacillus</taxon>
    </lineage>
</organism>
<dbReference type="RefSeq" id="WP_210044828.1">
    <property type="nucleotide sequence ID" value="NZ_JBHLVU010000029.1"/>
</dbReference>
<evidence type="ECO:0000313" key="5">
    <source>
        <dbReference type="Proteomes" id="UP001519887"/>
    </source>
</evidence>
<evidence type="ECO:0000313" key="4">
    <source>
        <dbReference type="EMBL" id="MBW7458050.1"/>
    </source>
</evidence>
<dbReference type="SUPFAM" id="SSF46785">
    <property type="entry name" value="Winged helix' DNA-binding domain"/>
    <property type="match status" value="1"/>
</dbReference>
<dbReference type="Gene3D" id="1.10.10.10">
    <property type="entry name" value="Winged helix-like DNA-binding domain superfamily/Winged helix DNA-binding domain"/>
    <property type="match status" value="1"/>
</dbReference>
<name>A0ABS7CAT5_9BACL</name>
<evidence type="ECO:0000256" key="3">
    <source>
        <dbReference type="ARBA" id="ARBA00022629"/>
    </source>
</evidence>
<dbReference type="InterPro" id="IPR036388">
    <property type="entry name" value="WH-like_DNA-bd_sf"/>
</dbReference>
<reference evidence="4 5" key="1">
    <citation type="submission" date="2021-07" db="EMBL/GenBank/DDBJ databases">
        <title>Paenibacillus radiodurans sp. nov., isolated from the southeastern edge of Tengger Desert.</title>
        <authorList>
            <person name="Zhang G."/>
        </authorList>
    </citation>
    <scope>NUCLEOTIDE SEQUENCE [LARGE SCALE GENOMIC DNA]</scope>
    <source>
        <strain evidence="4 5">CCM 7311</strain>
    </source>
</reference>
<keyword evidence="5" id="KW-1185">Reference proteome</keyword>
<dbReference type="SUPFAM" id="SSF53067">
    <property type="entry name" value="Actin-like ATPase domain"/>
    <property type="match status" value="1"/>
</dbReference>
<dbReference type="InterPro" id="IPR036390">
    <property type="entry name" value="WH_DNA-bd_sf"/>
</dbReference>
<comment type="caution">
    <text evidence="4">The sequence shown here is derived from an EMBL/GenBank/DDBJ whole genome shotgun (WGS) entry which is preliminary data.</text>
</comment>
<keyword evidence="3" id="KW-0859">Xylose metabolism</keyword>
<keyword evidence="3" id="KW-0119">Carbohydrate metabolism</keyword>
<dbReference type="PANTHER" id="PTHR18964:SF149">
    <property type="entry name" value="BIFUNCTIONAL UDP-N-ACETYLGLUCOSAMINE 2-EPIMERASE_N-ACETYLMANNOSAMINE KINASE"/>
    <property type="match status" value="1"/>
</dbReference>
<evidence type="ECO:0000256" key="1">
    <source>
        <dbReference type="ARBA" id="ARBA00002486"/>
    </source>
</evidence>
<sequence>MKNKPERAVPSHKKLIYTEVAERGTVSKADLLTSSKLTSSTLTRLLDDMVAEELIQETGRGPSNGGRRPILYQIRADYGYIFGLDISRISSTLGLFDMQMNPKSLVRWRMDEAMTPERTVEYVARLMQDILRDHQIGPNQILGMGIGAVGPLDRTNGMILSPLYFPARGWTQVPICRMFEQAAGIRSTLENGANMALVGEQWSMRHENVQHALYIHAGVSLRSAMMSYGRIVHGTVDMEGSIGQMIIQTDGPRLHPSGNYGALEALASVQALEKQARARAKMGDDALLQQYRITPEQLNFDILVQALSSDNPSVREMFHQSAVYFGVGLANLINIFLPEQVILGGALINSNPMYYQTATEIARQNTYNYPAYEPRFSKGQLKEDAVVTGAALIVRNSMEL</sequence>
<evidence type="ECO:0000256" key="2">
    <source>
        <dbReference type="ARBA" id="ARBA00006479"/>
    </source>
</evidence>
<dbReference type="PANTHER" id="PTHR18964">
    <property type="entry name" value="ROK (REPRESSOR, ORF, KINASE) FAMILY"/>
    <property type="match status" value="1"/>
</dbReference>